<gene>
    <name evidence="4" type="ORF">CXG81DRAFT_25342</name>
</gene>
<dbReference type="Gene3D" id="2.130.10.10">
    <property type="entry name" value="YVTN repeat-like/Quinoprotein amine dehydrogenase"/>
    <property type="match status" value="1"/>
</dbReference>
<feature type="compositionally biased region" description="Low complexity" evidence="3">
    <location>
        <begin position="227"/>
        <end position="240"/>
    </location>
</feature>
<evidence type="ECO:0000256" key="1">
    <source>
        <dbReference type="PROSITE-ProRule" id="PRU00221"/>
    </source>
</evidence>
<feature type="region of interest" description="Disordered" evidence="3">
    <location>
        <begin position="1755"/>
        <end position="1794"/>
    </location>
</feature>
<feature type="compositionally biased region" description="Low complexity" evidence="3">
    <location>
        <begin position="404"/>
        <end position="423"/>
    </location>
</feature>
<dbReference type="InterPro" id="IPR015943">
    <property type="entry name" value="WD40/YVTN_repeat-like_dom_sf"/>
</dbReference>
<evidence type="ECO:0000313" key="4">
    <source>
        <dbReference type="EMBL" id="RKP01990.1"/>
    </source>
</evidence>
<keyword evidence="5" id="KW-1185">Reference proteome</keyword>
<feature type="region of interest" description="Disordered" evidence="3">
    <location>
        <begin position="310"/>
        <end position="336"/>
    </location>
</feature>
<feature type="coiled-coil region" evidence="2">
    <location>
        <begin position="1593"/>
        <end position="1659"/>
    </location>
</feature>
<dbReference type="STRING" id="1555241.A0A4P9XA64"/>
<feature type="region of interest" description="Disordered" evidence="3">
    <location>
        <begin position="1819"/>
        <end position="1877"/>
    </location>
</feature>
<organism evidence="4 5">
    <name type="scientific">Caulochytrium protostelioides</name>
    <dbReference type="NCBI Taxonomy" id="1555241"/>
    <lineage>
        <taxon>Eukaryota</taxon>
        <taxon>Fungi</taxon>
        <taxon>Fungi incertae sedis</taxon>
        <taxon>Chytridiomycota</taxon>
        <taxon>Chytridiomycota incertae sedis</taxon>
        <taxon>Chytridiomycetes</taxon>
        <taxon>Caulochytriales</taxon>
        <taxon>Caulochytriaceae</taxon>
        <taxon>Caulochytrium</taxon>
    </lineage>
</organism>
<dbReference type="EMBL" id="ML014155">
    <property type="protein sequence ID" value="RKP01990.1"/>
    <property type="molecule type" value="Genomic_DNA"/>
</dbReference>
<evidence type="ECO:0000313" key="5">
    <source>
        <dbReference type="Proteomes" id="UP000274922"/>
    </source>
</evidence>
<dbReference type="InterPro" id="IPR001680">
    <property type="entry name" value="WD40_rpt"/>
</dbReference>
<feature type="coiled-coil region" evidence="2">
    <location>
        <begin position="1180"/>
        <end position="1207"/>
    </location>
</feature>
<feature type="region of interest" description="Disordered" evidence="3">
    <location>
        <begin position="821"/>
        <end position="844"/>
    </location>
</feature>
<reference evidence="5" key="1">
    <citation type="journal article" date="2018" name="Nat. Microbiol.">
        <title>Leveraging single-cell genomics to expand the fungal tree of life.</title>
        <authorList>
            <person name="Ahrendt S.R."/>
            <person name="Quandt C.A."/>
            <person name="Ciobanu D."/>
            <person name="Clum A."/>
            <person name="Salamov A."/>
            <person name="Andreopoulos B."/>
            <person name="Cheng J.F."/>
            <person name="Woyke T."/>
            <person name="Pelin A."/>
            <person name="Henrissat B."/>
            <person name="Reynolds N.K."/>
            <person name="Benny G.L."/>
            <person name="Smith M.E."/>
            <person name="James T.Y."/>
            <person name="Grigoriev I.V."/>
        </authorList>
    </citation>
    <scope>NUCLEOTIDE SEQUENCE [LARGE SCALE GENOMIC DNA]</scope>
    <source>
        <strain evidence="5">ATCC 52028</strain>
    </source>
</reference>
<dbReference type="PROSITE" id="PS50082">
    <property type="entry name" value="WD_REPEATS_2"/>
    <property type="match status" value="1"/>
</dbReference>
<feature type="compositionally biased region" description="Low complexity" evidence="3">
    <location>
        <begin position="453"/>
        <end position="462"/>
    </location>
</feature>
<accession>A0A4P9XA64</accession>
<feature type="compositionally biased region" description="Low complexity" evidence="3">
    <location>
        <begin position="1825"/>
        <end position="1845"/>
    </location>
</feature>
<feature type="coiled-coil region" evidence="2">
    <location>
        <begin position="1349"/>
        <end position="1411"/>
    </location>
</feature>
<dbReference type="OrthoDB" id="10251741at2759"/>
<sequence>MAAYHLNPVQFWGRQSGLEPPFVFLNPTTVVYPSTYHLVFEDVEKGSQRLLALAGKRAHPEPIMAWRCAHNRQLVAVAQYVLRPDPADADTAEADAATRGGVKMTPALYRETGVWTPFTAYVRGTTKIHISIFDVYTARLVRLMVANWPTSELTTRGSFRLQFSTDDAFLAMYSPKRVVLSQWDVRNIRSFYQDDVGRALALWSHVDDEPAYRPIPVGAQASRDGSSTDANATTNATSTSIPLSHEGPASSTSGKSRTHPGAPGPLSGLPPLLEEDADAEQVPPSEEGAATSMAASNPALSIGTAVMTPTAEPAATSAPSSLSLGKSPSTPPNDHRTVVDIRGHYIYHHLMIVTLSDGAFELWNSSANQQFSRRPLFNPHQWLHPAPPVPPTTGHPKHRPRSRTLGGAAGAAPPAAASLTTPAAEKDPKTPTASRSRRHSHAAPWPPPPPPGTTGQPTDADGLSPPKHTDYTCAWLNHETFVVGWNDTLLLFHRLLEGAADTALTPQLVRIANVRIAALQLCVKDRQVLIVVGADAVIGSSVAYNLRFVFPPESAAPDGLLVIGPVSLGLIPYDVETAWVPDPQSPEEKLIEQTTRTPTILAWDMAAHHHIALTRDGLFLLQNGMLLPQEEEPEGGLTRTRHLALRPAGQLVHVAALAPDTTSWAHVSPFPLSQSLARPSPVVDIAAGIKKPITVLLTQRFDLLIVNTETGHVFRQALGTLPPYPSLLPADGPAGVDGRQADATTAAAITDAALAAADEPLPAAPALLGGPTTTLLVAPANQPRSLSLSPDGSQILVAGSEKLLLGSLCASVQARVRPRLDDAAPASDAGTEGDPDAEPGTAPAAAAARASAAFARKGSLGTELYGCRWRDVGVRNPRCVRFSEGGHLFAVAVNNRIEVYNVWTLELVQTLHGHGGKVLHVAWAVYDTMLLSTASEGSVYAWNIKTGARVNENVMKGSKYRQILRSDFLGHHWWTLTDDTGLLRVMVDGQVVAQYSQLQIGCVGFVDLPATAAAEAAAKASAAERDATYQPVERAVWGLQDGSITNPDVKKLTTPGAVSTRDVDFRQDCLPLFSRACRHVVVSGNKQQLVVVDEAGCLALVAISIPKSDIMTLGLGKKMVLYSDDIQTSRTDWDMITQQAHEYRTTLNEMGMNFDYQLRLLDMEFDQKVKAITMEKSGLLEAQKIYHANLEHEVDQAREKRDAEQDVIRAGYQRERLALEEAFAAKYMEQVEVTMQYERELKKKIEATEVEQIAWRRASETILRRTTEEYESKIKQLMKACEEARDLLQTSAKDAIGERDEHHLEVDVRLAALTEGFEQAVKAEFEIKAHLKGEQALMNKKEIGIIRHLHEVQAEVQAAFARYQEHEARKNALEKMCADELALIADRDNEIAQQEARLMDEKRAHQVLEKEKYILDYRLKEMSEQIAPREAKIKAMVNHVGELSQTLSEMAEQDAETHKHMEGVQAELAREKTLYAHVHSKRRALEHQWAAMQSAITLRADTFTDTQRAVETVVDLVQQYVPDMLEEVPHAAPAAEGAAGPHRDSLATLASAASSGTVVLPSRGAVYRVKPVPRAEEHPTTCDCLGCQDRRVREQLELETDHLARLAQQLEHTRAAERKTFEAERLVANEKNMGLLQELRALRADVAAVKQRARRIESEVRVTGLTRQRLARDTAAQVSRAALRPRLVDTASPLEGEPDPASLSLHSPPARSASSAPASGAALALARPTAGSPVTLPTLAPLATAPIVRAARAARSLATDGTTRSTVSKSALRRPAHGSTIAHPLTGDDRASPLLSLSAPRRGVHAAAATTTWPSLGVANGTGSGTPASPAPATVTTTVTANGAPSGDLGHGAVGSPRAMLPPLASGMGRPVRIPRH</sequence>
<feature type="region of interest" description="Disordered" evidence="3">
    <location>
        <begin position="1687"/>
        <end position="1716"/>
    </location>
</feature>
<dbReference type="SUPFAM" id="SSF50998">
    <property type="entry name" value="Quinoprotein alcohol dehydrogenase-like"/>
    <property type="match status" value="1"/>
</dbReference>
<feature type="compositionally biased region" description="Low complexity" evidence="3">
    <location>
        <begin position="1700"/>
        <end position="1716"/>
    </location>
</feature>
<evidence type="ECO:0000256" key="3">
    <source>
        <dbReference type="SAM" id="MobiDB-lite"/>
    </source>
</evidence>
<feature type="compositionally biased region" description="Low complexity" evidence="3">
    <location>
        <begin position="260"/>
        <end position="272"/>
    </location>
</feature>
<feature type="repeat" description="WD" evidence="1">
    <location>
        <begin position="911"/>
        <end position="952"/>
    </location>
</feature>
<feature type="coiled-coil region" evidence="2">
    <location>
        <begin position="1267"/>
        <end position="1294"/>
    </location>
</feature>
<protein>
    <submittedName>
        <fullName evidence="4">Uncharacterized protein</fullName>
    </submittedName>
</protein>
<dbReference type="PROSITE" id="PS50294">
    <property type="entry name" value="WD_REPEATS_REGION"/>
    <property type="match status" value="1"/>
</dbReference>
<feature type="compositionally biased region" description="Polar residues" evidence="3">
    <location>
        <begin position="1759"/>
        <end position="1769"/>
    </location>
</feature>
<dbReference type="InterPro" id="IPR011047">
    <property type="entry name" value="Quinoprotein_ADH-like_sf"/>
</dbReference>
<proteinExistence type="predicted"/>
<feature type="compositionally biased region" description="Low complexity" evidence="3">
    <location>
        <begin position="310"/>
        <end position="321"/>
    </location>
</feature>
<feature type="region of interest" description="Disordered" evidence="3">
    <location>
        <begin position="213"/>
        <end position="293"/>
    </location>
</feature>
<dbReference type="PANTHER" id="PTHR32215">
    <property type="entry name" value="CILIA- AND FLAGELLA-ASSOCIATED PROTEIN 57"/>
    <property type="match status" value="1"/>
</dbReference>
<dbReference type="InterPro" id="IPR052993">
    <property type="entry name" value="CFA-57"/>
</dbReference>
<feature type="region of interest" description="Disordered" evidence="3">
    <location>
        <begin position="378"/>
        <end position="465"/>
    </location>
</feature>
<dbReference type="SMART" id="SM00320">
    <property type="entry name" value="WD40"/>
    <property type="match status" value="1"/>
</dbReference>
<dbReference type="Proteomes" id="UP000274922">
    <property type="component" value="Unassembled WGS sequence"/>
</dbReference>
<dbReference type="PANTHER" id="PTHR32215:SF0">
    <property type="entry name" value="CILIA- AND FLAGELLA-ASSOCIATED PROTEIN 57"/>
    <property type="match status" value="1"/>
</dbReference>
<evidence type="ECO:0000256" key="2">
    <source>
        <dbReference type="SAM" id="Coils"/>
    </source>
</evidence>
<keyword evidence="2" id="KW-0175">Coiled coil</keyword>
<keyword evidence="1" id="KW-0853">WD repeat</keyword>
<name>A0A4P9XA64_9FUNG</name>